<feature type="compositionally biased region" description="Pro residues" evidence="1">
    <location>
        <begin position="363"/>
        <end position="372"/>
    </location>
</feature>
<accession>A0A7W9NLI4</accession>
<dbReference type="RefSeq" id="WP_184867993.1">
    <property type="nucleotide sequence ID" value="NZ_BAAAWY010000101.1"/>
</dbReference>
<comment type="caution">
    <text evidence="2">The sequence shown here is derived from an EMBL/GenBank/DDBJ whole genome shotgun (WGS) entry which is preliminary data.</text>
</comment>
<evidence type="ECO:0000313" key="3">
    <source>
        <dbReference type="Proteomes" id="UP000585638"/>
    </source>
</evidence>
<evidence type="ECO:0000313" key="2">
    <source>
        <dbReference type="EMBL" id="MBB5896318.1"/>
    </source>
</evidence>
<name>A0A7W9NLI4_9PSEU</name>
<sequence length="473" mass="48821">MTTPDGTQPSFDEVLDQVMAADPDTFYQKARAFENVVTVLQDARAFLAKQHRMLEELWTTPDPGRFNRLEQVIRHLETLLSRYRYPNYVQVLRRIGDVIRDSQQRLLSMKDDHGDHAARADRDKRARKILADLSSSYRQLGESLQELPERTADGDILPASFTQGTTGAYAPAPRVGVGRVLGTAGTKAHGGTRAFGAAQTQPELTGGAALSNTPAPFARFAHYATRPAPPGHGRTEPSFTGFAGMADPGPQAAPFVLTQPGVGSSRSPRDVAQGKGNVPAADTSAGLGQRDQLVTLPAKLESIPGVGVSAKDVPVTTAGPAPASGVAAPPGPAPAAPQVSLTGSTARVAAPAPATPAASDVPVAPPPPPGPPAAAVATNASAAPLAMSAGSSLTSGSAMPGSMMRAGLTPVPMANVVGAASVPRGAEVWLRADASNWNPGTGAQAPLGREHLAGHHLTADERACGAVQRKEAQ</sequence>
<feature type="region of interest" description="Disordered" evidence="1">
    <location>
        <begin position="260"/>
        <end position="286"/>
    </location>
</feature>
<dbReference type="AlphaFoldDB" id="A0A7W9NLI4"/>
<proteinExistence type="predicted"/>
<organism evidence="2 3">
    <name type="scientific">Kutzneria kofuensis</name>
    <dbReference type="NCBI Taxonomy" id="103725"/>
    <lineage>
        <taxon>Bacteria</taxon>
        <taxon>Bacillati</taxon>
        <taxon>Actinomycetota</taxon>
        <taxon>Actinomycetes</taxon>
        <taxon>Pseudonocardiales</taxon>
        <taxon>Pseudonocardiaceae</taxon>
        <taxon>Kutzneria</taxon>
    </lineage>
</organism>
<dbReference type="EMBL" id="JACHIR010000001">
    <property type="protein sequence ID" value="MBB5896318.1"/>
    <property type="molecule type" value="Genomic_DNA"/>
</dbReference>
<evidence type="ECO:0000256" key="1">
    <source>
        <dbReference type="SAM" id="MobiDB-lite"/>
    </source>
</evidence>
<keyword evidence="3" id="KW-1185">Reference proteome</keyword>
<dbReference type="Proteomes" id="UP000585638">
    <property type="component" value="Unassembled WGS sequence"/>
</dbReference>
<protein>
    <submittedName>
        <fullName evidence="2">Uncharacterized protein</fullName>
    </submittedName>
</protein>
<feature type="compositionally biased region" description="Low complexity" evidence="1">
    <location>
        <begin position="344"/>
        <end position="362"/>
    </location>
</feature>
<feature type="region of interest" description="Disordered" evidence="1">
    <location>
        <begin position="320"/>
        <end position="376"/>
    </location>
</feature>
<reference evidence="2 3" key="1">
    <citation type="submission" date="2020-08" db="EMBL/GenBank/DDBJ databases">
        <title>Sequencing the genomes of 1000 actinobacteria strains.</title>
        <authorList>
            <person name="Klenk H.-P."/>
        </authorList>
    </citation>
    <scope>NUCLEOTIDE SEQUENCE [LARGE SCALE GENOMIC DNA]</scope>
    <source>
        <strain evidence="2 3">DSM 43851</strain>
    </source>
</reference>
<gene>
    <name evidence="2" type="ORF">BJ998_007514</name>
</gene>